<keyword evidence="2" id="KW-1185">Reference proteome</keyword>
<accession>A0ABS9ZI67</accession>
<protein>
    <recommendedName>
        <fullName evidence="3">Phage antitermination protein Q</fullName>
    </recommendedName>
</protein>
<evidence type="ECO:0008006" key="3">
    <source>
        <dbReference type="Google" id="ProtNLM"/>
    </source>
</evidence>
<organism evidence="1 2">
    <name type="scientific">Pseudomonas maioricensis</name>
    <dbReference type="NCBI Taxonomy" id="1766623"/>
    <lineage>
        <taxon>Bacteria</taxon>
        <taxon>Pseudomonadati</taxon>
        <taxon>Pseudomonadota</taxon>
        <taxon>Gammaproteobacteria</taxon>
        <taxon>Pseudomonadales</taxon>
        <taxon>Pseudomonadaceae</taxon>
        <taxon>Pseudomonas</taxon>
    </lineage>
</organism>
<dbReference type="Proteomes" id="UP001320513">
    <property type="component" value="Unassembled WGS sequence"/>
</dbReference>
<evidence type="ECO:0000313" key="2">
    <source>
        <dbReference type="Proteomes" id="UP001320513"/>
    </source>
</evidence>
<comment type="caution">
    <text evidence="1">The sequence shown here is derived from an EMBL/GenBank/DDBJ whole genome shotgun (WGS) entry which is preliminary data.</text>
</comment>
<dbReference type="EMBL" id="LOHG01000006">
    <property type="protein sequence ID" value="MCI8210300.1"/>
    <property type="molecule type" value="Genomic_DNA"/>
</dbReference>
<evidence type="ECO:0000313" key="1">
    <source>
        <dbReference type="EMBL" id="MCI8210300.1"/>
    </source>
</evidence>
<name>A0ABS9ZI67_9PSED</name>
<proteinExistence type="predicted"/>
<dbReference type="RefSeq" id="WP_243246381.1">
    <property type="nucleotide sequence ID" value="NZ_LOHG01000006.1"/>
</dbReference>
<reference evidence="1 2" key="1">
    <citation type="submission" date="2015-12" db="EMBL/GenBank/DDBJ databases">
        <title>Phylogenomics in the description of a new species in the Pseudomonas syringae group.</title>
        <authorList>
            <person name="Busquets A."/>
            <person name="Gomila M."/>
            <person name="Beiki F."/>
            <person name="Rahimian H."/>
            <person name="Mulet M."/>
            <person name="Sanchez D."/>
            <person name="Garcia-Valdes E."/>
            <person name="Lalucat J."/>
        </authorList>
    </citation>
    <scope>NUCLEOTIDE SEQUENCE [LARGE SCALE GENOMIC DNA]</scope>
    <source>
        <strain evidence="1 2">S25</strain>
    </source>
</reference>
<sequence>MIKEIEKLMVHWGEQTREQGLGGGLGSQLGALIEWGGAPPRSTPGSRILDGGGTGMDTIATAIDRAVAQLQRTPGHAALARLATQRYCELVPVREQMRTAGIAEGADRTYRNRVQRLHELVMSIVMASTGKRGVPSSLL</sequence>
<gene>
    <name evidence="1" type="ORF">AUC61_12200</name>
</gene>